<comment type="subcellular location">
    <subcellularLocation>
        <location evidence="1 7">Cytoplasm</location>
    </subcellularLocation>
</comment>
<feature type="domain" description="TNase-like" evidence="9">
    <location>
        <begin position="6"/>
        <end position="150"/>
    </location>
</feature>
<feature type="domain" description="TNase-like" evidence="9">
    <location>
        <begin position="319"/>
        <end position="459"/>
    </location>
</feature>
<dbReference type="InterPro" id="IPR035437">
    <property type="entry name" value="SNase_OB-fold_sf"/>
</dbReference>
<feature type="domain" description="TNase-like" evidence="9">
    <location>
        <begin position="490"/>
        <end position="624"/>
    </location>
</feature>
<evidence type="ECO:0000256" key="4">
    <source>
        <dbReference type="ARBA" id="ARBA00022490"/>
    </source>
</evidence>
<dbReference type="PROSITE" id="PS50304">
    <property type="entry name" value="TUDOR"/>
    <property type="match status" value="1"/>
</dbReference>
<evidence type="ECO:0000256" key="3">
    <source>
        <dbReference type="ARBA" id="ARBA00014651"/>
    </source>
</evidence>
<keyword evidence="5" id="KW-0597">Phosphoprotein</keyword>
<evidence type="ECO:0000313" key="11">
    <source>
        <dbReference type="Proteomes" id="UP000275078"/>
    </source>
</evidence>
<evidence type="ECO:0000259" key="8">
    <source>
        <dbReference type="PROSITE" id="PS50304"/>
    </source>
</evidence>
<dbReference type="Pfam" id="PF00567">
    <property type="entry name" value="TUDOR"/>
    <property type="match status" value="1"/>
</dbReference>
<dbReference type="SMART" id="SM00333">
    <property type="entry name" value="TUDOR"/>
    <property type="match status" value="1"/>
</dbReference>
<dbReference type="SUPFAM" id="SSF63748">
    <property type="entry name" value="Tudor/PWWP/MBT"/>
    <property type="match status" value="1"/>
</dbReference>
<evidence type="ECO:0000256" key="5">
    <source>
        <dbReference type="ARBA" id="ARBA00022553"/>
    </source>
</evidence>
<evidence type="ECO:0000256" key="7">
    <source>
        <dbReference type="PIRNR" id="PIRNR017179"/>
    </source>
</evidence>
<dbReference type="InterPro" id="IPR002999">
    <property type="entry name" value="Tudor"/>
</dbReference>
<dbReference type="OrthoDB" id="10023235at2759"/>
<evidence type="ECO:0000259" key="9">
    <source>
        <dbReference type="PROSITE" id="PS50830"/>
    </source>
</evidence>
<dbReference type="InterPro" id="IPR016071">
    <property type="entry name" value="Staphylococal_nuclease_OB-fold"/>
</dbReference>
<keyword evidence="6" id="KW-0677">Repeat</keyword>
<dbReference type="AlphaFoldDB" id="A0A3N4HRI9"/>
<dbReference type="Gene3D" id="2.30.30.140">
    <property type="match status" value="1"/>
</dbReference>
<dbReference type="GO" id="GO:0031332">
    <property type="term" value="C:RNAi effector complex"/>
    <property type="evidence" value="ECO:0007669"/>
    <property type="project" value="InterPro"/>
</dbReference>
<reference evidence="10 11" key="1">
    <citation type="journal article" date="2018" name="Nat. Ecol. Evol.">
        <title>Pezizomycetes genomes reveal the molecular basis of ectomycorrhizal truffle lifestyle.</title>
        <authorList>
            <person name="Murat C."/>
            <person name="Payen T."/>
            <person name="Noel B."/>
            <person name="Kuo A."/>
            <person name="Morin E."/>
            <person name="Chen J."/>
            <person name="Kohler A."/>
            <person name="Krizsan K."/>
            <person name="Balestrini R."/>
            <person name="Da Silva C."/>
            <person name="Montanini B."/>
            <person name="Hainaut M."/>
            <person name="Levati E."/>
            <person name="Barry K.W."/>
            <person name="Belfiori B."/>
            <person name="Cichocki N."/>
            <person name="Clum A."/>
            <person name="Dockter R.B."/>
            <person name="Fauchery L."/>
            <person name="Guy J."/>
            <person name="Iotti M."/>
            <person name="Le Tacon F."/>
            <person name="Lindquist E.A."/>
            <person name="Lipzen A."/>
            <person name="Malagnac F."/>
            <person name="Mello A."/>
            <person name="Molinier V."/>
            <person name="Miyauchi S."/>
            <person name="Poulain J."/>
            <person name="Riccioni C."/>
            <person name="Rubini A."/>
            <person name="Sitrit Y."/>
            <person name="Splivallo R."/>
            <person name="Traeger S."/>
            <person name="Wang M."/>
            <person name="Zifcakova L."/>
            <person name="Wipf D."/>
            <person name="Zambonelli A."/>
            <person name="Paolocci F."/>
            <person name="Nowrousian M."/>
            <person name="Ottonello S."/>
            <person name="Baldrian P."/>
            <person name="Spatafora J.W."/>
            <person name="Henrissat B."/>
            <person name="Nagy L.G."/>
            <person name="Aury J.M."/>
            <person name="Wincker P."/>
            <person name="Grigoriev I.V."/>
            <person name="Bonfante P."/>
            <person name="Martin F.M."/>
        </authorList>
    </citation>
    <scope>NUCLEOTIDE SEQUENCE [LARGE SCALE GENOMIC DNA]</scope>
    <source>
        <strain evidence="10 11">RN42</strain>
    </source>
</reference>
<organism evidence="10 11">
    <name type="scientific">Ascobolus immersus RN42</name>
    <dbReference type="NCBI Taxonomy" id="1160509"/>
    <lineage>
        <taxon>Eukaryota</taxon>
        <taxon>Fungi</taxon>
        <taxon>Dikarya</taxon>
        <taxon>Ascomycota</taxon>
        <taxon>Pezizomycotina</taxon>
        <taxon>Pezizomycetes</taxon>
        <taxon>Pezizales</taxon>
        <taxon>Ascobolaceae</taxon>
        <taxon>Ascobolus</taxon>
    </lineage>
</organism>
<dbReference type="EMBL" id="ML119791">
    <property type="protein sequence ID" value="RPA74400.1"/>
    <property type="molecule type" value="Genomic_DNA"/>
</dbReference>
<dbReference type="SUPFAM" id="SSF50199">
    <property type="entry name" value="Staphylococcal nuclease"/>
    <property type="match status" value="5"/>
</dbReference>
<dbReference type="STRING" id="1160509.A0A3N4HRI9"/>
<dbReference type="PANTHER" id="PTHR12302">
    <property type="entry name" value="EBNA2 BINDING PROTEIN P100"/>
    <property type="match status" value="1"/>
</dbReference>
<dbReference type="GO" id="GO:0003723">
    <property type="term" value="F:RNA binding"/>
    <property type="evidence" value="ECO:0007669"/>
    <property type="project" value="UniProtKB-UniRule"/>
</dbReference>
<dbReference type="FunFam" id="2.30.30.140:FF:000018">
    <property type="entry name" value="Serine/threonine-protein kinase 31"/>
    <property type="match status" value="1"/>
</dbReference>
<evidence type="ECO:0000256" key="1">
    <source>
        <dbReference type="ARBA" id="ARBA00004496"/>
    </source>
</evidence>
<dbReference type="GO" id="GO:0005634">
    <property type="term" value="C:nucleus"/>
    <property type="evidence" value="ECO:0007669"/>
    <property type="project" value="TreeGrafter"/>
</dbReference>
<proteinExistence type="predicted"/>
<dbReference type="InterPro" id="IPR016685">
    <property type="entry name" value="Silence_cplx_Nase-comp_TudorSN"/>
</dbReference>
<dbReference type="SMART" id="SM00318">
    <property type="entry name" value="SNc"/>
    <property type="match status" value="4"/>
</dbReference>
<name>A0A3N4HRI9_ASCIM</name>
<evidence type="ECO:0000256" key="6">
    <source>
        <dbReference type="ARBA" id="ARBA00022737"/>
    </source>
</evidence>
<dbReference type="GO" id="GO:0005829">
    <property type="term" value="C:cytosol"/>
    <property type="evidence" value="ECO:0007669"/>
    <property type="project" value="UniProtKB-UniRule"/>
</dbReference>
<sequence length="879" mass="99000">MATMEPFKKGIVKSVLSGDTVTLQSTVTVEGESEPYEKQFSLAYVSAPRLRREGDEPWAFQSREYVRNSVLNKEVRFKTAYTTTTNQREYGIIALNDGANLAERLIEEGLVTVRQEAGRKDDPEEITEILQRYRDLETIAKAERKGIHSGDSAVVECNNDFPTETEDFFKKWGKKRMEAIVERVLTGDRIVVRLFLTPTLHQHAAMAVAGVRTPATARNGEPAEEFGDQAKQFADDRLTQQKIAVELVGCTQQNFLIGKVWIGKTSFAESLLSDGLARVNDQHISYVGSDITKLRSAEGQAKAKKLRIWKNFVPKKIEGGVECVVTRVWNGDTLTVKRTQGGSERKISLSSIRAPKVIPNVISEEFANEAKEFMRKRLIGKTVIVRIDGRKESDDKKFESKDVATVIKDGKNVALSLVEAGYAKVIYHKHDDTDRSPDYDDLRLAADQAEAAKRGIYSGKETVKEFPELVPNKDQVHKAKIQLPGLVRQGRVSGFVDYVAAGGRFKVVIPKEGYKITFLLAGLQVPKTARSSSEVSDPFGDDAAKFAMDKLMQRDVTVEFESIDKIGGFIGTIWTPDNKNFSEELLLRGFAKLHTYSAERSKYASVLFAAEERARAGRIGLWHNYVEPTEEEVLVEATVNLDLDKRPLDYRNVEVTSVLPDGRMKLQINHPQYTGALATLQSSLRKFKIEPFTDAPRRNTYVVARFSEDKQLYRARITSFDKATAQVQVNYIDYGNTELLPLSALFKLPEEYSISKLRPQAIDAVLSFIQFPAQDDYLQEALDALDHFVVGRQTVANVDFEDKKEGVMYVTLYENAEKDVHDSINAELLRLGNVMLARKPRRWEQSPAFKQIVAELKKSEDEAKDARTGIWEYGDLTED</sequence>
<feature type="domain" description="TNase-like" evidence="9">
    <location>
        <begin position="175"/>
        <end position="311"/>
    </location>
</feature>
<accession>A0A3N4HRI9</accession>
<gene>
    <name evidence="10" type="ORF">BJ508DRAFT_418638</name>
</gene>
<dbReference type="GO" id="GO:0006402">
    <property type="term" value="P:mRNA catabolic process"/>
    <property type="evidence" value="ECO:0007669"/>
    <property type="project" value="UniProtKB-UniRule"/>
</dbReference>
<dbReference type="Gene3D" id="2.40.50.90">
    <property type="match status" value="5"/>
</dbReference>
<dbReference type="PANTHER" id="PTHR12302:SF2">
    <property type="entry name" value="STAPHYLOCOCCAL NUCLEASE DOMAIN-CONTAINING PROTEIN 1"/>
    <property type="match status" value="1"/>
</dbReference>
<protein>
    <recommendedName>
        <fullName evidence="2">Probable endonuclease LCL3</fullName>
    </recommendedName>
    <alternativeName>
        <fullName evidence="3">Probable endonuclease lcl3</fullName>
    </alternativeName>
</protein>
<dbReference type="PIRSF" id="PIRSF017179">
    <property type="entry name" value="RISC-Tudor-SN"/>
    <property type="match status" value="1"/>
</dbReference>
<dbReference type="Pfam" id="PF00565">
    <property type="entry name" value="SNase"/>
    <property type="match status" value="5"/>
</dbReference>
<keyword evidence="4 7" id="KW-0963">Cytoplasm</keyword>
<dbReference type="Proteomes" id="UP000275078">
    <property type="component" value="Unassembled WGS sequence"/>
</dbReference>
<dbReference type="GO" id="GO:0004518">
    <property type="term" value="F:nuclease activity"/>
    <property type="evidence" value="ECO:0007669"/>
    <property type="project" value="TreeGrafter"/>
</dbReference>
<evidence type="ECO:0000313" key="10">
    <source>
        <dbReference type="EMBL" id="RPA74400.1"/>
    </source>
</evidence>
<evidence type="ECO:0000256" key="2">
    <source>
        <dbReference type="ARBA" id="ARBA00013404"/>
    </source>
</evidence>
<dbReference type="FunFam" id="2.40.50.90:FF:000010">
    <property type="entry name" value="Ribonuclease"/>
    <property type="match status" value="1"/>
</dbReference>
<feature type="domain" description="Tudor" evidence="8">
    <location>
        <begin position="695"/>
        <end position="755"/>
    </location>
</feature>
<dbReference type="PROSITE" id="PS50830">
    <property type="entry name" value="TNASE_3"/>
    <property type="match status" value="4"/>
</dbReference>
<dbReference type="GO" id="GO:0031047">
    <property type="term" value="P:regulatory ncRNA-mediated gene silencing"/>
    <property type="evidence" value="ECO:0007669"/>
    <property type="project" value="UniProtKB-UniRule"/>
</dbReference>
<keyword evidence="11" id="KW-1185">Reference proteome</keyword>